<dbReference type="EMBL" id="JASCZI010030658">
    <property type="protein sequence ID" value="MED6124152.1"/>
    <property type="molecule type" value="Genomic_DNA"/>
</dbReference>
<dbReference type="InterPro" id="IPR050898">
    <property type="entry name" value="Plant_acyltransferase"/>
</dbReference>
<dbReference type="Pfam" id="PF02458">
    <property type="entry name" value="Transferase"/>
    <property type="match status" value="1"/>
</dbReference>
<protein>
    <submittedName>
        <fullName evidence="3">Uncharacterized protein</fullName>
    </submittedName>
</protein>
<evidence type="ECO:0000313" key="4">
    <source>
        <dbReference type="Proteomes" id="UP001341840"/>
    </source>
</evidence>
<dbReference type="Proteomes" id="UP001341840">
    <property type="component" value="Unassembled WGS sequence"/>
</dbReference>
<keyword evidence="4" id="KW-1185">Reference proteome</keyword>
<reference evidence="3 4" key="1">
    <citation type="journal article" date="2023" name="Plants (Basel)">
        <title>Bridging the Gap: Combining Genomics and Transcriptomics Approaches to Understand Stylosanthes scabra, an Orphan Legume from the Brazilian Caatinga.</title>
        <authorList>
            <person name="Ferreira-Neto J.R.C."/>
            <person name="da Silva M.D."/>
            <person name="Binneck E."/>
            <person name="de Melo N.F."/>
            <person name="da Silva R.H."/>
            <person name="de Melo A.L.T.M."/>
            <person name="Pandolfi V."/>
            <person name="Bustamante F.O."/>
            <person name="Brasileiro-Vidal A.C."/>
            <person name="Benko-Iseppon A.M."/>
        </authorList>
    </citation>
    <scope>NUCLEOTIDE SEQUENCE [LARGE SCALE GENOMIC DNA]</scope>
    <source>
        <tissue evidence="3">Leaves</tissue>
    </source>
</reference>
<dbReference type="Gene3D" id="3.30.559.10">
    <property type="entry name" value="Chloramphenicol acetyltransferase-like domain"/>
    <property type="match status" value="2"/>
</dbReference>
<dbReference type="InterPro" id="IPR023213">
    <property type="entry name" value="CAT-like_dom_sf"/>
</dbReference>
<name>A0ABU6RJF9_9FABA</name>
<evidence type="ECO:0000313" key="3">
    <source>
        <dbReference type="EMBL" id="MED6124152.1"/>
    </source>
</evidence>
<accession>A0ABU6RJF9</accession>
<comment type="similarity">
    <text evidence="1">Belongs to the plant acyltransferase family.</text>
</comment>
<keyword evidence="2" id="KW-0808">Transferase</keyword>
<evidence type="ECO:0000256" key="1">
    <source>
        <dbReference type="ARBA" id="ARBA00009861"/>
    </source>
</evidence>
<dbReference type="PANTHER" id="PTHR31147:SF66">
    <property type="entry name" value="OS05G0315700 PROTEIN"/>
    <property type="match status" value="1"/>
</dbReference>
<evidence type="ECO:0000256" key="2">
    <source>
        <dbReference type="ARBA" id="ARBA00022679"/>
    </source>
</evidence>
<organism evidence="3 4">
    <name type="scientific">Stylosanthes scabra</name>
    <dbReference type="NCBI Taxonomy" id="79078"/>
    <lineage>
        <taxon>Eukaryota</taxon>
        <taxon>Viridiplantae</taxon>
        <taxon>Streptophyta</taxon>
        <taxon>Embryophyta</taxon>
        <taxon>Tracheophyta</taxon>
        <taxon>Spermatophyta</taxon>
        <taxon>Magnoliopsida</taxon>
        <taxon>eudicotyledons</taxon>
        <taxon>Gunneridae</taxon>
        <taxon>Pentapetalae</taxon>
        <taxon>rosids</taxon>
        <taxon>fabids</taxon>
        <taxon>Fabales</taxon>
        <taxon>Fabaceae</taxon>
        <taxon>Papilionoideae</taxon>
        <taxon>50 kb inversion clade</taxon>
        <taxon>dalbergioids sensu lato</taxon>
        <taxon>Dalbergieae</taxon>
        <taxon>Pterocarpus clade</taxon>
        <taxon>Stylosanthes</taxon>
    </lineage>
</organism>
<dbReference type="PANTHER" id="PTHR31147">
    <property type="entry name" value="ACYL TRANSFERASE 4"/>
    <property type="match status" value="1"/>
</dbReference>
<gene>
    <name evidence="3" type="ORF">PIB30_056369</name>
</gene>
<proteinExistence type="inferred from homology"/>
<comment type="caution">
    <text evidence="3">The sequence shown here is derived from an EMBL/GenBank/DDBJ whole genome shotgun (WGS) entry which is preliminary data.</text>
</comment>
<sequence>MKLFDWRITLLKCGDFIFAVRANHTMCDGYGIAQFMKAIVEIAQGASKPSIMPVWCRDLLFARDPPRVTCLHPEYQQLPLHDYKTPSFKSSHASFFFGSKQIHALRCLLPDHLAQSSSTFDVLTAFLWHCYTAALYWQYPNQEVLLMCVVNARFEPCRSTFNPPLSEGYYGNAFVMPAVASTVGMLCERPLSYALELTKKLKKVATEEYVHSTADLMATSGRPSFSTKGSFVVSDLTKLGLSDVDFGWGKSLYSGLNKAGISDFPGESYYVPYINSEGEHGKLILICLPKNAIKRFEKELNRKLHIKDQEKPIINSISKLQ</sequence>